<evidence type="ECO:0000313" key="2">
    <source>
        <dbReference type="Proteomes" id="UP000182652"/>
    </source>
</evidence>
<reference evidence="1 2" key="1">
    <citation type="submission" date="2016-10" db="EMBL/GenBank/DDBJ databases">
        <authorList>
            <person name="de Groot N.N."/>
        </authorList>
    </citation>
    <scope>NUCLEOTIDE SEQUENCE [LARGE SCALE GENOMIC DNA]</scope>
    <source>
        <strain evidence="1 2">DSM 10495</strain>
    </source>
</reference>
<dbReference type="AlphaFoldDB" id="A0A1H4MF11"/>
<evidence type="ECO:0000313" key="1">
    <source>
        <dbReference type="EMBL" id="SEB81656.1"/>
    </source>
</evidence>
<name>A0A1H4MF11_9MICC</name>
<sequence>MTLLNFSKGPHIANVGGQLRVTWVIVDDALKESFAEEFDACDAHWLVPYLARLAAGEEVTEHELIDAYRAKFGRYPKTELSANHTF</sequence>
<protein>
    <submittedName>
        <fullName evidence="1">Uncharacterized protein</fullName>
    </submittedName>
</protein>
<organism evidence="1 2">
    <name type="scientific">Arthrobacter woluwensis</name>
    <dbReference type="NCBI Taxonomy" id="156980"/>
    <lineage>
        <taxon>Bacteria</taxon>
        <taxon>Bacillati</taxon>
        <taxon>Actinomycetota</taxon>
        <taxon>Actinomycetes</taxon>
        <taxon>Micrococcales</taxon>
        <taxon>Micrococcaceae</taxon>
        <taxon>Arthrobacter</taxon>
    </lineage>
</organism>
<accession>A0A1H4MF11</accession>
<proteinExistence type="predicted"/>
<gene>
    <name evidence="1" type="ORF">SAMN04489745_1328</name>
</gene>
<dbReference type="EMBL" id="FNSN01000003">
    <property type="protein sequence ID" value="SEB81656.1"/>
    <property type="molecule type" value="Genomic_DNA"/>
</dbReference>
<keyword evidence="2" id="KW-1185">Reference proteome</keyword>
<dbReference type="RefSeq" id="WP_066211317.1">
    <property type="nucleotide sequence ID" value="NZ_FNSN01000003.1"/>
</dbReference>
<dbReference type="Proteomes" id="UP000182652">
    <property type="component" value="Unassembled WGS sequence"/>
</dbReference>
<dbReference type="STRING" id="156980.SAMN04489745_1328"/>